<sequence>MECRLCRFWLRDHSFPNHSGYCSLKGSVTAASFSCELFRKKDEEAIAIQVISY</sequence>
<dbReference type="GeneID" id="42809704"/>
<accession>A0A075WKZ5</accession>
<dbReference type="EMBL" id="CP006577">
    <property type="protein sequence ID" value="AIG98243.1"/>
    <property type="molecule type" value="Genomic_DNA"/>
</dbReference>
<evidence type="ECO:0000313" key="2">
    <source>
        <dbReference type="Proteomes" id="UP000028501"/>
    </source>
</evidence>
<evidence type="ECO:0000313" key="1">
    <source>
        <dbReference type="EMBL" id="AIG98243.1"/>
    </source>
</evidence>
<name>A0A075WKZ5_ARCFL</name>
<dbReference type="HOGENOM" id="CLU_3056912_0_0_2"/>
<organism evidence="1 2">
    <name type="scientific">Archaeoglobus fulgidus DSM 8774</name>
    <dbReference type="NCBI Taxonomy" id="1344584"/>
    <lineage>
        <taxon>Archaea</taxon>
        <taxon>Methanobacteriati</taxon>
        <taxon>Methanobacteriota</taxon>
        <taxon>Archaeoglobi</taxon>
        <taxon>Archaeoglobales</taxon>
        <taxon>Archaeoglobaceae</taxon>
        <taxon>Archaeoglobus</taxon>
    </lineage>
</organism>
<gene>
    <name evidence="1" type="ORF">AFULGI_00014760</name>
</gene>
<protein>
    <submittedName>
        <fullName evidence="1">Uncharacterized protein</fullName>
    </submittedName>
</protein>
<dbReference type="RefSeq" id="WP_156029525.1">
    <property type="nucleotide sequence ID" value="NZ_CP006577.1"/>
</dbReference>
<dbReference type="AlphaFoldDB" id="A0A075WKZ5"/>
<dbReference type="Proteomes" id="UP000028501">
    <property type="component" value="Chromosome"/>
</dbReference>
<proteinExistence type="predicted"/>
<reference evidence="1 2" key="1">
    <citation type="submission" date="2013-07" db="EMBL/GenBank/DDBJ databases">
        <title>Genome of Archaeoglobus fulgidus.</title>
        <authorList>
            <person name="Fiebig A."/>
            <person name="Birkeland N.-K."/>
        </authorList>
    </citation>
    <scope>NUCLEOTIDE SEQUENCE [LARGE SCALE GENOMIC DNA]</scope>
    <source>
        <strain evidence="1 2">DSM 8774</strain>
    </source>
</reference>
<dbReference type="KEGG" id="afg:AFULGI_00014760"/>